<dbReference type="AlphaFoldDB" id="A0A2P6VJK3"/>
<proteinExistence type="predicted"/>
<feature type="chain" id="PRO_5015190893" evidence="1">
    <location>
        <begin position="19"/>
        <end position="276"/>
    </location>
</feature>
<keyword evidence="3" id="KW-1185">Reference proteome</keyword>
<evidence type="ECO:0000256" key="1">
    <source>
        <dbReference type="SAM" id="SignalP"/>
    </source>
</evidence>
<reference evidence="2 3" key="1">
    <citation type="journal article" date="2018" name="Plant J.">
        <title>Genome sequences of Chlorella sorokiniana UTEX 1602 and Micractinium conductrix SAG 241.80: implications to maltose excretion by a green alga.</title>
        <authorList>
            <person name="Arriola M.B."/>
            <person name="Velmurugan N."/>
            <person name="Zhang Y."/>
            <person name="Plunkett M.H."/>
            <person name="Hondzo H."/>
            <person name="Barney B.M."/>
        </authorList>
    </citation>
    <scope>NUCLEOTIDE SEQUENCE [LARGE SCALE GENOMIC DNA]</scope>
    <source>
        <strain evidence="2 3">SAG 241.80</strain>
    </source>
</reference>
<accession>A0A2P6VJK3</accession>
<dbReference type="EMBL" id="LHPF02000005">
    <property type="protein sequence ID" value="PSC74269.1"/>
    <property type="molecule type" value="Genomic_DNA"/>
</dbReference>
<gene>
    <name evidence="2" type="ORF">C2E20_2614</name>
</gene>
<dbReference type="Proteomes" id="UP000239649">
    <property type="component" value="Unassembled WGS sequence"/>
</dbReference>
<sequence>MRAALALALLGLIAGAHAAPRDSIEKGLGHIADLFENGMQEFISHERKFGQRLMDPICERAANGKHPVAAELCDQNNGRRRLSTISDSLGSVQDFLSNVLGEGWSNILPASWSEAGFGWDSFVDFEYNSNLASFMDTLSSTDLSNINDVNDIAVLSESIEGHFCKPDECEHGDKMPSSCSGPKVSIQLRPKVCELDPLAKQVLCEPAKLVLVKSPGSCNHKYVAASVWTGKECKIAGEIGSEKVVTIGGKTRTIPMDAIDLPDFGDLVDLLTPDQP</sequence>
<protein>
    <submittedName>
        <fullName evidence="2">Tetratricopeptide repeat</fullName>
    </submittedName>
</protein>
<feature type="signal peptide" evidence="1">
    <location>
        <begin position="1"/>
        <end position="18"/>
    </location>
</feature>
<organism evidence="2 3">
    <name type="scientific">Micractinium conductrix</name>
    <dbReference type="NCBI Taxonomy" id="554055"/>
    <lineage>
        <taxon>Eukaryota</taxon>
        <taxon>Viridiplantae</taxon>
        <taxon>Chlorophyta</taxon>
        <taxon>core chlorophytes</taxon>
        <taxon>Trebouxiophyceae</taxon>
        <taxon>Chlorellales</taxon>
        <taxon>Chlorellaceae</taxon>
        <taxon>Chlorella clade</taxon>
        <taxon>Micractinium</taxon>
    </lineage>
</organism>
<evidence type="ECO:0000313" key="3">
    <source>
        <dbReference type="Proteomes" id="UP000239649"/>
    </source>
</evidence>
<dbReference type="STRING" id="554055.A0A2P6VJK3"/>
<name>A0A2P6VJK3_9CHLO</name>
<dbReference type="OrthoDB" id="506503at2759"/>
<keyword evidence="1" id="KW-0732">Signal</keyword>
<comment type="caution">
    <text evidence="2">The sequence shown here is derived from an EMBL/GenBank/DDBJ whole genome shotgun (WGS) entry which is preliminary data.</text>
</comment>
<evidence type="ECO:0000313" key="2">
    <source>
        <dbReference type="EMBL" id="PSC74269.1"/>
    </source>
</evidence>